<dbReference type="InterPro" id="IPR020845">
    <property type="entry name" value="AMP-binding_CS"/>
</dbReference>
<protein>
    <submittedName>
        <fullName evidence="7">Fatty-acid--CoA ligase FadD1</fullName>
    </submittedName>
</protein>
<dbReference type="Pfam" id="PF00501">
    <property type="entry name" value="AMP-binding"/>
    <property type="match status" value="1"/>
</dbReference>
<dbReference type="InterPro" id="IPR042099">
    <property type="entry name" value="ANL_N_sf"/>
</dbReference>
<keyword evidence="4" id="KW-0067">ATP-binding</keyword>
<evidence type="ECO:0000313" key="7">
    <source>
        <dbReference type="EMBL" id="GAA1094523.1"/>
    </source>
</evidence>
<evidence type="ECO:0000259" key="6">
    <source>
        <dbReference type="Pfam" id="PF13193"/>
    </source>
</evidence>
<evidence type="ECO:0000259" key="5">
    <source>
        <dbReference type="Pfam" id="PF00501"/>
    </source>
</evidence>
<dbReference type="PROSITE" id="PS00455">
    <property type="entry name" value="AMP_BINDING"/>
    <property type="match status" value="1"/>
</dbReference>
<dbReference type="EMBL" id="BAAALG010000002">
    <property type="protein sequence ID" value="GAA1094523.1"/>
    <property type="molecule type" value="Genomic_DNA"/>
</dbReference>
<evidence type="ECO:0000256" key="2">
    <source>
        <dbReference type="ARBA" id="ARBA00022598"/>
    </source>
</evidence>
<gene>
    <name evidence="7" type="primary">fadD1</name>
    <name evidence="7" type="ORF">GCM10009668_07920</name>
</gene>
<dbReference type="RefSeq" id="WP_343991589.1">
    <property type="nucleotide sequence ID" value="NZ_BAAALG010000002.1"/>
</dbReference>
<reference evidence="8" key="1">
    <citation type="journal article" date="2019" name="Int. J. Syst. Evol. Microbiol.">
        <title>The Global Catalogue of Microorganisms (GCM) 10K type strain sequencing project: providing services to taxonomists for standard genome sequencing and annotation.</title>
        <authorList>
            <consortium name="The Broad Institute Genomics Platform"/>
            <consortium name="The Broad Institute Genome Sequencing Center for Infectious Disease"/>
            <person name="Wu L."/>
            <person name="Ma J."/>
        </authorList>
    </citation>
    <scope>NUCLEOTIDE SEQUENCE [LARGE SCALE GENOMIC DNA]</scope>
    <source>
        <strain evidence="8">JCM 13008</strain>
    </source>
</reference>
<dbReference type="GO" id="GO:0016874">
    <property type="term" value="F:ligase activity"/>
    <property type="evidence" value="ECO:0007669"/>
    <property type="project" value="UniProtKB-KW"/>
</dbReference>
<comment type="similarity">
    <text evidence="1">Belongs to the ATP-dependent AMP-binding enzyme family.</text>
</comment>
<dbReference type="PANTHER" id="PTHR43107:SF15">
    <property type="entry name" value="FATTY ACID TRANSPORT PROTEIN 3, ISOFORM A"/>
    <property type="match status" value="1"/>
</dbReference>
<feature type="domain" description="AMP-dependent synthetase/ligase" evidence="5">
    <location>
        <begin position="15"/>
        <end position="367"/>
    </location>
</feature>
<organism evidence="7 8">
    <name type="scientific">Nocardioides dubius</name>
    <dbReference type="NCBI Taxonomy" id="317019"/>
    <lineage>
        <taxon>Bacteria</taxon>
        <taxon>Bacillati</taxon>
        <taxon>Actinomycetota</taxon>
        <taxon>Actinomycetes</taxon>
        <taxon>Propionibacteriales</taxon>
        <taxon>Nocardioidaceae</taxon>
        <taxon>Nocardioides</taxon>
    </lineage>
</organism>
<evidence type="ECO:0000256" key="1">
    <source>
        <dbReference type="ARBA" id="ARBA00006432"/>
    </source>
</evidence>
<comment type="caution">
    <text evidence="7">The sequence shown here is derived from an EMBL/GenBank/DDBJ whole genome shotgun (WGS) entry which is preliminary data.</text>
</comment>
<sequence length="524" mass="56709">METVQRWVRALADEQETGLVYGDDRWSWAQTVGDAAARARVLAEYARAGEPLHVGVLMENTPEMVRALIAGAVGAHVTVGINATRRGEALARDIVHTDVNVVLTDDHHAPLLDGLDLGAITVLNVDDAAWAERAAQADRSVEGFRDATPTDTFVLIFTSGTSGDPKAVKVPHLLATVSAEMLSPNYGLGRDDVFYCAMPLFHSNAIVTSFALALYNAGDLAIVRKFSASGLLGDIRKHGATFMNYIGKPLAYVLATPEQDDDAENPLRVAYGNEATDRDIAEFSRRFGCTVTDGYGSTEGAVFIVRDESTPPGSIGKAVGASTVWNRDTRTECPAATFDATGRVSNLDDAVGELVNPEGGGLFQGYYNDEASTKSRLDGGVYWSGDLAYRDTAGNIFLAGRTDDWLRVDGENLATGPIERLMMRHDAISQAAVYSVPDEFVGDRLMIALVLRDRATLTPAAFETFLDEQADLSPKARPSLVRITEQMPTTATNKVIKRELRAVGTATDDVIWEREPRSTAYTVR</sequence>
<dbReference type="Gene3D" id="3.30.300.30">
    <property type="match status" value="1"/>
</dbReference>
<dbReference type="InterPro" id="IPR025110">
    <property type="entry name" value="AMP-bd_C"/>
</dbReference>
<dbReference type="InterPro" id="IPR000873">
    <property type="entry name" value="AMP-dep_synth/lig_dom"/>
</dbReference>
<dbReference type="Proteomes" id="UP001501581">
    <property type="component" value="Unassembled WGS sequence"/>
</dbReference>
<dbReference type="PANTHER" id="PTHR43107">
    <property type="entry name" value="LONG-CHAIN FATTY ACID TRANSPORT PROTEIN"/>
    <property type="match status" value="1"/>
</dbReference>
<name>A0ABP4EA19_9ACTN</name>
<feature type="domain" description="AMP-binding enzyme C-terminal" evidence="6">
    <location>
        <begin position="418"/>
        <end position="494"/>
    </location>
</feature>
<keyword evidence="3" id="KW-0547">Nucleotide-binding</keyword>
<accession>A0ABP4EA19</accession>
<evidence type="ECO:0000256" key="3">
    <source>
        <dbReference type="ARBA" id="ARBA00022741"/>
    </source>
</evidence>
<dbReference type="Gene3D" id="3.40.50.12780">
    <property type="entry name" value="N-terminal domain of ligase-like"/>
    <property type="match status" value="1"/>
</dbReference>
<keyword evidence="8" id="KW-1185">Reference proteome</keyword>
<evidence type="ECO:0000256" key="4">
    <source>
        <dbReference type="ARBA" id="ARBA00022840"/>
    </source>
</evidence>
<dbReference type="InterPro" id="IPR045851">
    <property type="entry name" value="AMP-bd_C_sf"/>
</dbReference>
<dbReference type="SUPFAM" id="SSF56801">
    <property type="entry name" value="Acetyl-CoA synthetase-like"/>
    <property type="match status" value="1"/>
</dbReference>
<keyword evidence="2 7" id="KW-0436">Ligase</keyword>
<proteinExistence type="inferred from homology"/>
<dbReference type="Pfam" id="PF13193">
    <property type="entry name" value="AMP-binding_C"/>
    <property type="match status" value="1"/>
</dbReference>
<evidence type="ECO:0000313" key="8">
    <source>
        <dbReference type="Proteomes" id="UP001501581"/>
    </source>
</evidence>